<dbReference type="InterPro" id="IPR041519">
    <property type="entry name" value="HEPN_RiboL-PSP"/>
</dbReference>
<evidence type="ECO:0000313" key="2">
    <source>
        <dbReference type="EMBL" id="MBM6575333.1"/>
    </source>
</evidence>
<gene>
    <name evidence="2" type="ORF">ILT43_03045</name>
</gene>
<protein>
    <recommendedName>
        <fullName evidence="1">RiboL-PSP-HEPN domain-containing protein</fullName>
    </recommendedName>
</protein>
<dbReference type="Pfam" id="PF18735">
    <property type="entry name" value="HEPN_RiboL-PSP"/>
    <property type="match status" value="1"/>
</dbReference>
<name>A0ABS2D332_9SPHN</name>
<comment type="caution">
    <text evidence="2">The sequence shown here is derived from an EMBL/GenBank/DDBJ whole genome shotgun (WGS) entry which is preliminary data.</text>
</comment>
<dbReference type="RefSeq" id="WP_204194139.1">
    <property type="nucleotide sequence ID" value="NZ_JAFEMC010000001.1"/>
</dbReference>
<evidence type="ECO:0000313" key="3">
    <source>
        <dbReference type="Proteomes" id="UP000763641"/>
    </source>
</evidence>
<dbReference type="Proteomes" id="UP000763641">
    <property type="component" value="Unassembled WGS sequence"/>
</dbReference>
<sequence length="200" mass="21743">MQSALDEFDDSISRVRHLHGLHSALSATLTTAVDVSDILRAEVVMVVSALDRYVHTLARLGMLESYAGARPKTDAFNRFPVPLSVTPLLRLSATAASTLDSEIRTKHSHLSFQHPDKIAEAVRLFSAVSLLEAVGAEMDMTAADVKATLGLIVDRRNKIAHEADVDPSFPRQLWPINRAMVEGMIDIVESVGHGIHAACV</sequence>
<dbReference type="EMBL" id="JAFEMC010000001">
    <property type="protein sequence ID" value="MBM6575333.1"/>
    <property type="molecule type" value="Genomic_DNA"/>
</dbReference>
<accession>A0ABS2D332</accession>
<organism evidence="2 3">
    <name type="scientific">Sphingomonas longa</name>
    <dbReference type="NCBI Taxonomy" id="2778730"/>
    <lineage>
        <taxon>Bacteria</taxon>
        <taxon>Pseudomonadati</taxon>
        <taxon>Pseudomonadota</taxon>
        <taxon>Alphaproteobacteria</taxon>
        <taxon>Sphingomonadales</taxon>
        <taxon>Sphingomonadaceae</taxon>
        <taxon>Sphingomonas</taxon>
    </lineage>
</organism>
<proteinExistence type="predicted"/>
<feature type="domain" description="RiboL-PSP-HEPN" evidence="1">
    <location>
        <begin position="10"/>
        <end position="167"/>
    </location>
</feature>
<evidence type="ECO:0000259" key="1">
    <source>
        <dbReference type="Pfam" id="PF18735"/>
    </source>
</evidence>
<keyword evidence="3" id="KW-1185">Reference proteome</keyword>
<reference evidence="2 3" key="1">
    <citation type="submission" date="2020-12" db="EMBL/GenBank/DDBJ databases">
        <title>Sphingomonas sp.</title>
        <authorList>
            <person name="Kim M.K."/>
        </authorList>
    </citation>
    <scope>NUCLEOTIDE SEQUENCE [LARGE SCALE GENOMIC DNA]</scope>
    <source>
        <strain evidence="2 3">BT552</strain>
    </source>
</reference>